<evidence type="ECO:0000256" key="2">
    <source>
        <dbReference type="SAM" id="Phobius"/>
    </source>
</evidence>
<dbReference type="Proteomes" id="UP000663929">
    <property type="component" value="Chromosome"/>
</dbReference>
<feature type="region of interest" description="Disordered" evidence="1">
    <location>
        <begin position="287"/>
        <end position="655"/>
    </location>
</feature>
<proteinExistence type="predicted"/>
<protein>
    <submittedName>
        <fullName evidence="3">Uncharacterized protein</fullName>
    </submittedName>
</protein>
<feature type="transmembrane region" description="Helical" evidence="2">
    <location>
        <begin position="53"/>
        <end position="74"/>
    </location>
</feature>
<feature type="compositionally biased region" description="Polar residues" evidence="1">
    <location>
        <begin position="332"/>
        <end position="342"/>
    </location>
</feature>
<gene>
    <name evidence="3" type="ORF">J3U87_08800</name>
</gene>
<evidence type="ECO:0000256" key="1">
    <source>
        <dbReference type="SAM" id="MobiDB-lite"/>
    </source>
</evidence>
<feature type="compositionally biased region" description="Polar residues" evidence="1">
    <location>
        <begin position="374"/>
        <end position="400"/>
    </location>
</feature>
<feature type="compositionally biased region" description="Basic and acidic residues" evidence="1">
    <location>
        <begin position="639"/>
        <end position="649"/>
    </location>
</feature>
<feature type="compositionally biased region" description="Polar residues" evidence="1">
    <location>
        <begin position="415"/>
        <end position="433"/>
    </location>
</feature>
<sequence>MPSILDRLQLQDAHRSLQHVAGRCHAVGRDLWDLRHMVPAWRQTIKASSTGQWFGAIATAPPTAICVALFPLYLARLLPLLGATVLLIALMARLRVGDKGGAGQENPAASVRKHANRFYYWFLCFQLGGPGAMLVAASVLIWWRGTQAWVCAFGGAAMGFLVFALAGLGRPGSPLSLALCWQKPDASARTKSAWWNLCIRAANEVERDMRKPDPLIARLSRILDRSAQTAERIPDLVQEARRFAMVELRGRFSHALRLIAILFGISLFFLWLPLPIGDRAGPWFQPGRPLLGGTPNSPDNSLGEEERNAPNAPAAKRGDSTESEQAQTSSEPNSSQAPSESSGMDPKSSGDRSSAKSGQDGSKDDDAVPKSKSSDGTQTSGNQGDPQREAQSGSQVTPDANRSRAKQTPRDAGSNAASPDNAQSNQEGATQGDQPDEEDTEEAGDQQSGASEETGQDSDPSAADGAQGTVGEGDPSQAESGQQAQQAGASSSAGSSAGDSTEEGGQSGAAESQEQKANASNGDGQAKATEDSGEPGDGGESGSSTAEAGSGGGGPILGQRPNQVAAPPPPGEKSGMVVIEIPDLGGHPNSGDTPRPATDEGAADPNTLAYDGSALRRGVTREEVLKPDQPLPNWIAELLKNRTEAQPPERKRRSP</sequence>
<feature type="compositionally biased region" description="Low complexity" evidence="1">
    <location>
        <begin position="476"/>
        <end position="499"/>
    </location>
</feature>
<feature type="transmembrane region" description="Helical" evidence="2">
    <location>
        <begin position="118"/>
        <end position="141"/>
    </location>
</feature>
<keyword evidence="2" id="KW-0472">Membrane</keyword>
<feature type="transmembrane region" description="Helical" evidence="2">
    <location>
        <begin position="255"/>
        <end position="274"/>
    </location>
</feature>
<organism evidence="3 4">
    <name type="scientific">Sulfidibacter corallicola</name>
    <dbReference type="NCBI Taxonomy" id="2818388"/>
    <lineage>
        <taxon>Bacteria</taxon>
        <taxon>Pseudomonadati</taxon>
        <taxon>Acidobacteriota</taxon>
        <taxon>Holophagae</taxon>
        <taxon>Acanthopleuribacterales</taxon>
        <taxon>Acanthopleuribacteraceae</taxon>
        <taxon>Sulfidibacter</taxon>
    </lineage>
</organism>
<keyword evidence="2" id="KW-1133">Transmembrane helix</keyword>
<dbReference type="EMBL" id="CP071793">
    <property type="protein sequence ID" value="QTD52558.1"/>
    <property type="molecule type" value="Genomic_DNA"/>
</dbReference>
<feature type="transmembrane region" description="Helical" evidence="2">
    <location>
        <begin position="80"/>
        <end position="97"/>
    </location>
</feature>
<feature type="compositionally biased region" description="Polar residues" evidence="1">
    <location>
        <begin position="445"/>
        <end position="459"/>
    </location>
</feature>
<feature type="compositionally biased region" description="Acidic residues" evidence="1">
    <location>
        <begin position="434"/>
        <end position="444"/>
    </location>
</feature>
<dbReference type="KEGG" id="scor:J3U87_08800"/>
<dbReference type="AlphaFoldDB" id="A0A8A4TTW8"/>
<accession>A0A8A4TTW8</accession>
<keyword evidence="4" id="KW-1185">Reference proteome</keyword>
<keyword evidence="2" id="KW-0812">Transmembrane</keyword>
<name>A0A8A4TTW8_SULCO</name>
<dbReference type="RefSeq" id="WP_237382664.1">
    <property type="nucleotide sequence ID" value="NZ_CP071793.1"/>
</dbReference>
<feature type="transmembrane region" description="Helical" evidence="2">
    <location>
        <begin position="147"/>
        <end position="168"/>
    </location>
</feature>
<evidence type="ECO:0000313" key="3">
    <source>
        <dbReference type="EMBL" id="QTD52558.1"/>
    </source>
</evidence>
<reference evidence="3" key="1">
    <citation type="submission" date="2021-03" db="EMBL/GenBank/DDBJ databases">
        <title>Acanthopleuribacteraceae sp. M133.</title>
        <authorList>
            <person name="Wang G."/>
        </authorList>
    </citation>
    <scope>NUCLEOTIDE SEQUENCE</scope>
    <source>
        <strain evidence="3">M133</strain>
    </source>
</reference>
<feature type="compositionally biased region" description="Basic and acidic residues" evidence="1">
    <location>
        <begin position="361"/>
        <end position="373"/>
    </location>
</feature>
<feature type="compositionally biased region" description="Polar residues" evidence="1">
    <location>
        <begin position="509"/>
        <end position="523"/>
    </location>
</feature>
<evidence type="ECO:0000313" key="4">
    <source>
        <dbReference type="Proteomes" id="UP000663929"/>
    </source>
</evidence>